<name>A0ABT5LKG7_9GAMM</name>
<dbReference type="EMBL" id="JAQRFI010000033">
    <property type="protein sequence ID" value="MDC9590339.1"/>
    <property type="molecule type" value="Genomic_DNA"/>
</dbReference>
<dbReference type="InterPro" id="IPR010982">
    <property type="entry name" value="Lambda_DNA-bd_dom_sf"/>
</dbReference>
<comment type="caution">
    <text evidence="1">The sequence shown here is derived from an EMBL/GenBank/DDBJ whole genome shotgun (WGS) entry which is preliminary data.</text>
</comment>
<gene>
    <name evidence="1" type="ORF">PSI23_13815</name>
</gene>
<evidence type="ECO:0000313" key="1">
    <source>
        <dbReference type="EMBL" id="MDC9590339.1"/>
    </source>
</evidence>
<evidence type="ECO:0008006" key="3">
    <source>
        <dbReference type="Google" id="ProtNLM"/>
    </source>
</evidence>
<proteinExistence type="predicted"/>
<sequence length="191" mass="21761">MLDTIGKRLKCCRAATGKTTHDVVDHVHAKGEDISYATYTRWESGSSFPARKTHVIDHISDFFKENGLQVEPQWILTGEGFPPQLAEYTKLDEDTLFILASRTLPDVELVQVGGQYGEPYVNFGEFCIISNENNIESNNNKLCYVRHSEGVKIGVVIIMDEKQIIIPGKIDMILNKYNVIECRRVKWIQKK</sequence>
<evidence type="ECO:0000313" key="2">
    <source>
        <dbReference type="Proteomes" id="UP001217178"/>
    </source>
</evidence>
<keyword evidence="2" id="KW-1185">Reference proteome</keyword>
<dbReference type="RefSeq" id="WP_273555633.1">
    <property type="nucleotide sequence ID" value="NZ_JAQRFI010000033.1"/>
</dbReference>
<protein>
    <recommendedName>
        <fullName evidence="3">Repressor</fullName>
    </recommendedName>
</protein>
<organism evidence="1 2">
    <name type="scientific">Xenorhabdus yunnanensis</name>
    <dbReference type="NCBI Taxonomy" id="3025878"/>
    <lineage>
        <taxon>Bacteria</taxon>
        <taxon>Pseudomonadati</taxon>
        <taxon>Pseudomonadota</taxon>
        <taxon>Gammaproteobacteria</taxon>
        <taxon>Enterobacterales</taxon>
        <taxon>Morganellaceae</taxon>
        <taxon>Xenorhabdus</taxon>
    </lineage>
</organism>
<dbReference type="Gene3D" id="1.10.260.40">
    <property type="entry name" value="lambda repressor-like DNA-binding domains"/>
    <property type="match status" value="1"/>
</dbReference>
<accession>A0ABT5LKG7</accession>
<dbReference type="Proteomes" id="UP001217178">
    <property type="component" value="Unassembled WGS sequence"/>
</dbReference>
<reference evidence="1 2" key="1">
    <citation type="submission" date="2023-02" db="EMBL/GenBank/DDBJ databases">
        <title>Entomopathogenic bacteria.</title>
        <authorList>
            <person name="Machado R.A."/>
        </authorList>
    </citation>
    <scope>NUCLEOTIDE SEQUENCE [LARGE SCALE GENOMIC DNA]</scope>
    <source>
        <strain evidence="1 2">XENO-10</strain>
    </source>
</reference>